<evidence type="ECO:0000256" key="3">
    <source>
        <dbReference type="ARBA" id="ARBA00022692"/>
    </source>
</evidence>
<evidence type="ECO:0000256" key="2">
    <source>
        <dbReference type="ARBA" id="ARBA00006143"/>
    </source>
</evidence>
<dbReference type="Pfam" id="PF02683">
    <property type="entry name" value="DsbD_TM"/>
    <property type="match status" value="1"/>
</dbReference>
<feature type="transmembrane region" description="Helical" evidence="6">
    <location>
        <begin position="59"/>
        <end position="79"/>
    </location>
</feature>
<accession>F9Q4C1</accession>
<feature type="transmembrane region" description="Helical" evidence="6">
    <location>
        <begin position="12"/>
        <end position="39"/>
    </location>
</feature>
<keyword evidence="3 6" id="KW-0812">Transmembrane</keyword>
<dbReference type="GO" id="GO:0017004">
    <property type="term" value="P:cytochrome complex assembly"/>
    <property type="evidence" value="ECO:0007669"/>
    <property type="project" value="InterPro"/>
</dbReference>
<evidence type="ECO:0000313" key="9">
    <source>
        <dbReference type="Proteomes" id="UP000005621"/>
    </source>
</evidence>
<feature type="transmembrane region" description="Helical" evidence="6">
    <location>
        <begin position="138"/>
        <end position="164"/>
    </location>
</feature>
<name>F9Q4C1_STROR</name>
<evidence type="ECO:0000256" key="4">
    <source>
        <dbReference type="ARBA" id="ARBA00022989"/>
    </source>
</evidence>
<dbReference type="AlphaFoldDB" id="F9Q4C1"/>
<dbReference type="Proteomes" id="UP000005621">
    <property type="component" value="Unassembled WGS sequence"/>
</dbReference>
<keyword evidence="4 6" id="KW-1133">Transmembrane helix</keyword>
<feature type="transmembrane region" description="Helical" evidence="6">
    <location>
        <begin position="215"/>
        <end position="239"/>
    </location>
</feature>
<comment type="similarity">
    <text evidence="2">Belongs to the DsbD family.</text>
</comment>
<dbReference type="InterPro" id="IPR003834">
    <property type="entry name" value="Cyt_c_assmbl_TM_dom"/>
</dbReference>
<reference evidence="8 9" key="1">
    <citation type="submission" date="2011-07" db="EMBL/GenBank/DDBJ databases">
        <authorList>
            <person name="Harkins D.M."/>
            <person name="Madupu R."/>
            <person name="Durkin A.S."/>
            <person name="Torralba M."/>
            <person name="Methe B."/>
            <person name="Sutton G.G."/>
            <person name="Nelson K.E."/>
        </authorList>
    </citation>
    <scope>NUCLEOTIDE SEQUENCE [LARGE SCALE GENOMIC DNA]</scope>
    <source>
        <strain evidence="8 9">SK313</strain>
    </source>
</reference>
<gene>
    <name evidence="8" type="ORF">HMPREF9950_0463</name>
</gene>
<evidence type="ECO:0000313" key="8">
    <source>
        <dbReference type="EMBL" id="EGV00926.1"/>
    </source>
</evidence>
<dbReference type="PANTHER" id="PTHR31272:SF4">
    <property type="entry name" value="CYTOCHROME C-TYPE BIOGENESIS PROTEIN HI_1454-RELATED"/>
    <property type="match status" value="1"/>
</dbReference>
<evidence type="ECO:0000256" key="1">
    <source>
        <dbReference type="ARBA" id="ARBA00004141"/>
    </source>
</evidence>
<dbReference type="PANTHER" id="PTHR31272">
    <property type="entry name" value="CYTOCHROME C-TYPE BIOGENESIS PROTEIN HI_1454-RELATED"/>
    <property type="match status" value="1"/>
</dbReference>
<organism evidence="8 9">
    <name type="scientific">Streptococcus oralis SK313</name>
    <dbReference type="NCBI Taxonomy" id="1035190"/>
    <lineage>
        <taxon>Bacteria</taxon>
        <taxon>Bacillati</taxon>
        <taxon>Bacillota</taxon>
        <taxon>Bacilli</taxon>
        <taxon>Lactobacillales</taxon>
        <taxon>Streptococcaceae</taxon>
        <taxon>Streptococcus</taxon>
    </lineage>
</organism>
<protein>
    <submittedName>
        <fullName evidence="8">Cytochrome C biogenesis protein transmembrane region</fullName>
    </submittedName>
</protein>
<dbReference type="EMBL" id="AFUU01000004">
    <property type="protein sequence ID" value="EGV00926.1"/>
    <property type="molecule type" value="Genomic_DNA"/>
</dbReference>
<keyword evidence="5 6" id="KW-0472">Membrane</keyword>
<evidence type="ECO:0000256" key="5">
    <source>
        <dbReference type="ARBA" id="ARBA00023136"/>
    </source>
</evidence>
<sequence length="240" mass="25664">MEEGNGQCNLFISVFLAGILSFFSPCILPLLPVYAGVLLDDKNDAQASSGKFSISVVSLLRTLAFIAGISFVFILLGYGAGFLGNLLYASWFQYVTGAIIILLGLHQMDVLHLQGLYKERRLQLKRQGQNANGYSQAFLLGLTFSFAWTPCVGPVLGSVLALAASGGSGAWQGAGLMLVYTLGLALPFLVLALASSYVLKHFRKLHPYLGTLKKVGGLLIIVMGILVLLGNASILTTLFE</sequence>
<proteinExistence type="inferred from homology"/>
<evidence type="ECO:0000259" key="7">
    <source>
        <dbReference type="Pfam" id="PF02683"/>
    </source>
</evidence>
<dbReference type="GO" id="GO:0016020">
    <property type="term" value="C:membrane"/>
    <property type="evidence" value="ECO:0007669"/>
    <property type="project" value="UniProtKB-SubCell"/>
</dbReference>
<feature type="transmembrane region" description="Helical" evidence="6">
    <location>
        <begin position="170"/>
        <end position="194"/>
    </location>
</feature>
<dbReference type="InterPro" id="IPR051790">
    <property type="entry name" value="Cytochrome_c-biogenesis_DsbD"/>
</dbReference>
<evidence type="ECO:0000256" key="6">
    <source>
        <dbReference type="SAM" id="Phobius"/>
    </source>
</evidence>
<dbReference type="PATRIC" id="fig|1035190.4.peg.1597"/>
<comment type="caution">
    <text evidence="8">The sequence shown here is derived from an EMBL/GenBank/DDBJ whole genome shotgun (WGS) entry which is preliminary data.</text>
</comment>
<comment type="subcellular location">
    <subcellularLocation>
        <location evidence="1">Membrane</location>
        <topology evidence="1">Multi-pass membrane protein</topology>
    </subcellularLocation>
</comment>
<feature type="transmembrane region" description="Helical" evidence="6">
    <location>
        <begin position="91"/>
        <end position="117"/>
    </location>
</feature>
<feature type="domain" description="Cytochrome C biogenesis protein transmembrane" evidence="7">
    <location>
        <begin position="12"/>
        <end position="227"/>
    </location>
</feature>